<proteinExistence type="inferred from homology"/>
<keyword evidence="3 4" id="KW-0067">ATP-binding</keyword>
<dbReference type="PANTHER" id="PTHR23407:SF1">
    <property type="entry name" value="5-FORMYLTETRAHYDROFOLATE CYCLO-LIGASE"/>
    <property type="match status" value="1"/>
</dbReference>
<evidence type="ECO:0000313" key="6">
    <source>
        <dbReference type="Proteomes" id="UP000789833"/>
    </source>
</evidence>
<keyword evidence="2 4" id="KW-0547">Nucleotide-binding</keyword>
<evidence type="ECO:0000256" key="2">
    <source>
        <dbReference type="ARBA" id="ARBA00022741"/>
    </source>
</evidence>
<dbReference type="InterPro" id="IPR037171">
    <property type="entry name" value="NagB/RpiA_transferase-like"/>
</dbReference>
<evidence type="ECO:0000256" key="1">
    <source>
        <dbReference type="ARBA" id="ARBA00010638"/>
    </source>
</evidence>
<dbReference type="EMBL" id="CAKJTJ010000001">
    <property type="protein sequence ID" value="CAG9619305.1"/>
    <property type="molecule type" value="Genomic_DNA"/>
</dbReference>
<comment type="caution">
    <text evidence="5">The sequence shown here is derived from an EMBL/GenBank/DDBJ whole genome shotgun (WGS) entry which is preliminary data.</text>
</comment>
<comment type="similarity">
    <text evidence="1 4">Belongs to the 5-formyltetrahydrofolate cyclo-ligase family.</text>
</comment>
<dbReference type="NCBIfam" id="TIGR02727">
    <property type="entry name" value="MTHFS_bact"/>
    <property type="match status" value="1"/>
</dbReference>
<sequence>MNEKILLRREMKEILSRLNIETYRENSLNIQDRLFSSDDWKNANTIGVTISRFPEVDTKRIIEKSWEMGKKIAVPKCHSKNREMQFYYLESFSQLETVYFGLHEPIVSEVKPCQKKEIELMLVPGLVYDYKGYRIGFGGGYYDRYLLDFIGVKIALAFDKQVVKRITKDEYDVPVHKIITNEGMYDCTAGE</sequence>
<dbReference type="PIRSF" id="PIRSF006806">
    <property type="entry name" value="FTHF_cligase"/>
    <property type="match status" value="1"/>
</dbReference>
<accession>A0ABM8YHD7</accession>
<dbReference type="PANTHER" id="PTHR23407">
    <property type="entry name" value="ATPASE INHIBITOR/5-FORMYLTETRAHYDROFOLATE CYCLO-LIGASE"/>
    <property type="match status" value="1"/>
</dbReference>
<comment type="cofactor">
    <cofactor evidence="4">
        <name>Mg(2+)</name>
        <dbReference type="ChEBI" id="CHEBI:18420"/>
    </cofactor>
</comment>
<evidence type="ECO:0000313" key="5">
    <source>
        <dbReference type="EMBL" id="CAG9619305.1"/>
    </source>
</evidence>
<dbReference type="InterPro" id="IPR024185">
    <property type="entry name" value="FTHF_cligase-like_sf"/>
</dbReference>
<protein>
    <recommendedName>
        <fullName evidence="4">5-formyltetrahydrofolate cyclo-ligase</fullName>
        <ecNumber evidence="4">6.3.3.2</ecNumber>
    </recommendedName>
</protein>
<dbReference type="RefSeq" id="WP_230499252.1">
    <property type="nucleotide sequence ID" value="NZ_CAKJTJ010000001.1"/>
</dbReference>
<reference evidence="5 6" key="1">
    <citation type="submission" date="2021-10" db="EMBL/GenBank/DDBJ databases">
        <authorList>
            <person name="Criscuolo A."/>
        </authorList>
    </citation>
    <scope>NUCLEOTIDE SEQUENCE [LARGE SCALE GENOMIC DNA]</scope>
    <source>
        <strain evidence="6">CIP 111883</strain>
    </source>
</reference>
<dbReference type="Proteomes" id="UP000789833">
    <property type="component" value="Unassembled WGS sequence"/>
</dbReference>
<evidence type="ECO:0000256" key="3">
    <source>
        <dbReference type="ARBA" id="ARBA00022840"/>
    </source>
</evidence>
<dbReference type="SUPFAM" id="SSF100950">
    <property type="entry name" value="NagB/RpiA/CoA transferase-like"/>
    <property type="match status" value="1"/>
</dbReference>
<dbReference type="Gene3D" id="3.40.50.10420">
    <property type="entry name" value="NagB/RpiA/CoA transferase-like"/>
    <property type="match status" value="1"/>
</dbReference>
<keyword evidence="4" id="KW-0460">Magnesium</keyword>
<comment type="catalytic activity">
    <reaction evidence="4">
        <text>(6S)-5-formyl-5,6,7,8-tetrahydrofolate + ATP = (6R)-5,10-methenyltetrahydrofolate + ADP + phosphate</text>
        <dbReference type="Rhea" id="RHEA:10488"/>
        <dbReference type="ChEBI" id="CHEBI:30616"/>
        <dbReference type="ChEBI" id="CHEBI:43474"/>
        <dbReference type="ChEBI" id="CHEBI:57455"/>
        <dbReference type="ChEBI" id="CHEBI:57457"/>
        <dbReference type="ChEBI" id="CHEBI:456216"/>
        <dbReference type="EC" id="6.3.3.2"/>
    </reaction>
</comment>
<evidence type="ECO:0000256" key="4">
    <source>
        <dbReference type="RuleBase" id="RU361279"/>
    </source>
</evidence>
<gene>
    <name evidence="5" type="primary">yqgN</name>
    <name evidence="5" type="ORF">BACCIP111883_00072</name>
</gene>
<organism evidence="5 6">
    <name type="scientific">Sutcliffiella rhizosphaerae</name>
    <dbReference type="NCBI Taxonomy" id="2880967"/>
    <lineage>
        <taxon>Bacteria</taxon>
        <taxon>Bacillati</taxon>
        <taxon>Bacillota</taxon>
        <taxon>Bacilli</taxon>
        <taxon>Bacillales</taxon>
        <taxon>Bacillaceae</taxon>
        <taxon>Sutcliffiella</taxon>
    </lineage>
</organism>
<dbReference type="EC" id="6.3.3.2" evidence="4"/>
<name>A0ABM8YHD7_9BACI</name>
<dbReference type="InterPro" id="IPR002698">
    <property type="entry name" value="FTHF_cligase"/>
</dbReference>
<dbReference type="Pfam" id="PF01812">
    <property type="entry name" value="5-FTHF_cyc-lig"/>
    <property type="match status" value="1"/>
</dbReference>
<keyword evidence="4" id="KW-0479">Metal-binding</keyword>
<keyword evidence="6" id="KW-1185">Reference proteome</keyword>